<dbReference type="PANTHER" id="PTHR10050:SF53">
    <property type="entry name" value="CHROMOSOME UNDETERMINED SCAFFOLD_67, WHOLE GENOME SHOTGUN SEQUENCE"/>
    <property type="match status" value="1"/>
</dbReference>
<keyword evidence="2" id="KW-0732">Signal</keyword>
<evidence type="ECO:0000259" key="4">
    <source>
        <dbReference type="Pfam" id="PF16192"/>
    </source>
</evidence>
<protein>
    <recommendedName>
        <fullName evidence="1">Polyprenol-phosphate-mannose--protein mannosyltransferase</fullName>
        <ecNumber evidence="1">2.4.1.-</ecNumber>
    </recommendedName>
</protein>
<feature type="signal peptide" evidence="2">
    <location>
        <begin position="1"/>
        <end position="20"/>
    </location>
</feature>
<feature type="transmembrane region" description="Helical" evidence="1">
    <location>
        <begin position="92"/>
        <end position="113"/>
    </location>
</feature>
<evidence type="ECO:0000259" key="3">
    <source>
        <dbReference type="Pfam" id="PF13231"/>
    </source>
</evidence>
<feature type="transmembrane region" description="Helical" evidence="1">
    <location>
        <begin position="375"/>
        <end position="397"/>
    </location>
</feature>
<evidence type="ECO:0000256" key="1">
    <source>
        <dbReference type="RuleBase" id="RU367007"/>
    </source>
</evidence>
<dbReference type="GO" id="GO:0004169">
    <property type="term" value="F:dolichyl-phosphate-mannose-protein mannosyltransferase activity"/>
    <property type="evidence" value="ECO:0007669"/>
    <property type="project" value="UniProtKB-UniRule"/>
</dbReference>
<feature type="transmembrane region" description="Helical" evidence="1">
    <location>
        <begin position="134"/>
        <end position="160"/>
    </location>
</feature>
<comment type="function">
    <text evidence="1">Protein O-mannosyltransferase that catalyzes the transfer of a single mannose residue from a polyprenol phospho-mannosyl lipidic donor to the hydroxyl group of selected serine and threonine residues in acceptor proteins.</text>
</comment>
<gene>
    <name evidence="5" type="ORF">A2Y57_04420</name>
</gene>
<keyword evidence="1" id="KW-0812">Transmembrane</keyword>
<dbReference type="GO" id="GO:0005886">
    <property type="term" value="C:plasma membrane"/>
    <property type="evidence" value="ECO:0007669"/>
    <property type="project" value="UniProtKB-SubCell"/>
</dbReference>
<accession>A0A1G1W7S9</accession>
<dbReference type="UniPathway" id="UPA00378"/>
<dbReference type="EC" id="2.4.1.-" evidence="1"/>
<sequence>MLLKKTVLEKKFLLAILLFAAATRFFNLNNPHNFYFDEVYHAFTASEILKGSPAAWEWWNNAPEGLAYEWTHPPLGKLLMAGGMLIFGQTSFGWRAFGALAGVGVVFLVYLITRKIFQKERIALLAAGLASLDGLILTMSRIGTPDIFLVLFILTSFYFFLKKNYLFSGIFFGLSLSTKWSAVFLLPLFFIYPAFKVLFKKETIRKTLEACLLSFFYFILLPLFIYLSSYFIFFLSGHNLSQFIELQRQMYFYHSKLEATHPYQSPWFGWPILFKPVWFYVNYEGSFISNIYALGNPSIWWGGLIGILFAAWQFLRSRSELLFILILVYFLMWLPWAFSPRITFLYHYLPALPFMIISLAFFLDYLLKRPVWKNLVFVYLALVFLLYLFFYSHWIGISIPVSLDKLYFWFPSWR</sequence>
<dbReference type="Pfam" id="PF16192">
    <property type="entry name" value="PMT_4TMC"/>
    <property type="match status" value="1"/>
</dbReference>
<name>A0A1G1W7S9_9BACT</name>
<dbReference type="Proteomes" id="UP000177103">
    <property type="component" value="Unassembled WGS sequence"/>
</dbReference>
<keyword evidence="1" id="KW-0328">Glycosyltransferase</keyword>
<feature type="domain" description="Glycosyltransferase RgtA/B/C/D-like" evidence="3">
    <location>
        <begin position="72"/>
        <end position="220"/>
    </location>
</feature>
<proteinExistence type="inferred from homology"/>
<dbReference type="InterPro" id="IPR032421">
    <property type="entry name" value="PMT_4TMC"/>
</dbReference>
<dbReference type="InterPro" id="IPR038731">
    <property type="entry name" value="RgtA/B/C-like"/>
</dbReference>
<dbReference type="EMBL" id="MHCQ01000039">
    <property type="protein sequence ID" value="OGY23743.1"/>
    <property type="molecule type" value="Genomic_DNA"/>
</dbReference>
<keyword evidence="1" id="KW-0472">Membrane</keyword>
<dbReference type="Pfam" id="PF13231">
    <property type="entry name" value="PMT_2"/>
    <property type="match status" value="1"/>
</dbReference>
<evidence type="ECO:0000313" key="6">
    <source>
        <dbReference type="Proteomes" id="UP000177103"/>
    </source>
</evidence>
<dbReference type="PANTHER" id="PTHR10050">
    <property type="entry name" value="DOLICHYL-PHOSPHATE-MANNOSE--PROTEIN MANNOSYLTRANSFERASE"/>
    <property type="match status" value="1"/>
</dbReference>
<keyword evidence="1" id="KW-1003">Cell membrane</keyword>
<keyword evidence="1" id="KW-1133">Transmembrane helix</keyword>
<feature type="chain" id="PRO_5009581148" description="Polyprenol-phosphate-mannose--protein mannosyltransferase" evidence="2">
    <location>
        <begin position="21"/>
        <end position="414"/>
    </location>
</feature>
<evidence type="ECO:0000256" key="2">
    <source>
        <dbReference type="SAM" id="SignalP"/>
    </source>
</evidence>
<dbReference type="InterPro" id="IPR027005">
    <property type="entry name" value="PMT-like"/>
</dbReference>
<keyword evidence="1" id="KW-0808">Transferase</keyword>
<comment type="subcellular location">
    <subcellularLocation>
        <location evidence="1">Cell membrane</location>
    </subcellularLocation>
</comment>
<feature type="transmembrane region" description="Helical" evidence="1">
    <location>
        <begin position="180"/>
        <end position="199"/>
    </location>
</feature>
<feature type="transmembrane region" description="Helical" evidence="1">
    <location>
        <begin position="211"/>
        <end position="233"/>
    </location>
</feature>
<dbReference type="AlphaFoldDB" id="A0A1G1W7S9"/>
<comment type="caution">
    <text evidence="5">The sequence shown here is derived from an EMBL/GenBank/DDBJ whole genome shotgun (WGS) entry which is preliminary data.</text>
</comment>
<evidence type="ECO:0000313" key="5">
    <source>
        <dbReference type="EMBL" id="OGY23743.1"/>
    </source>
</evidence>
<feature type="transmembrane region" description="Helical" evidence="1">
    <location>
        <begin position="322"/>
        <end position="338"/>
    </location>
</feature>
<reference evidence="5 6" key="1">
    <citation type="journal article" date="2016" name="Nat. Commun.">
        <title>Thousands of microbial genomes shed light on interconnected biogeochemical processes in an aquifer system.</title>
        <authorList>
            <person name="Anantharaman K."/>
            <person name="Brown C.T."/>
            <person name="Hug L.A."/>
            <person name="Sharon I."/>
            <person name="Castelle C.J."/>
            <person name="Probst A.J."/>
            <person name="Thomas B.C."/>
            <person name="Singh A."/>
            <person name="Wilkins M.J."/>
            <person name="Karaoz U."/>
            <person name="Brodie E.L."/>
            <person name="Williams K.H."/>
            <person name="Hubbard S.S."/>
            <person name="Banfield J.F."/>
        </authorList>
    </citation>
    <scope>NUCLEOTIDE SEQUENCE [LARGE SCALE GENOMIC DNA]</scope>
</reference>
<feature type="transmembrane region" description="Helical" evidence="1">
    <location>
        <begin position="298"/>
        <end position="315"/>
    </location>
</feature>
<comment type="similarity">
    <text evidence="1">Belongs to the glycosyltransferase 39 family.</text>
</comment>
<comment type="pathway">
    <text evidence="1">Protein modification; protein glycosylation.</text>
</comment>
<feature type="transmembrane region" description="Helical" evidence="1">
    <location>
        <begin position="344"/>
        <end position="363"/>
    </location>
</feature>
<feature type="domain" description="Protein O-mannosyl-transferase C-terminal four TM" evidence="4">
    <location>
        <begin position="240"/>
        <end position="413"/>
    </location>
</feature>
<organism evidence="5 6">
    <name type="scientific">Candidatus Woykebacteria bacterium RBG_13_40_7b</name>
    <dbReference type="NCBI Taxonomy" id="1802594"/>
    <lineage>
        <taxon>Bacteria</taxon>
        <taxon>Candidatus Woykeibacteriota</taxon>
    </lineage>
</organism>
<dbReference type="GO" id="GO:0012505">
    <property type="term" value="C:endomembrane system"/>
    <property type="evidence" value="ECO:0007669"/>
    <property type="project" value="UniProtKB-SubCell"/>
</dbReference>